<evidence type="ECO:0000256" key="5">
    <source>
        <dbReference type="ARBA" id="ARBA00022807"/>
    </source>
</evidence>
<protein>
    <submittedName>
        <fullName evidence="7">NlpC/P60 family protein</fullName>
    </submittedName>
</protein>
<dbReference type="PANTHER" id="PTHR47360">
    <property type="entry name" value="MUREIN DD-ENDOPEPTIDASE MEPS/MUREIN LD-CARBOXYPEPTIDASE"/>
    <property type="match status" value="1"/>
</dbReference>
<evidence type="ECO:0000256" key="3">
    <source>
        <dbReference type="ARBA" id="ARBA00022729"/>
    </source>
</evidence>
<dbReference type="PROSITE" id="PS51257">
    <property type="entry name" value="PROKAR_LIPOPROTEIN"/>
    <property type="match status" value="1"/>
</dbReference>
<evidence type="ECO:0000256" key="2">
    <source>
        <dbReference type="ARBA" id="ARBA00022670"/>
    </source>
</evidence>
<dbReference type="InterPro" id="IPR038765">
    <property type="entry name" value="Papain-like_cys_pep_sf"/>
</dbReference>
<dbReference type="EMBL" id="VTWT01000009">
    <property type="protein sequence ID" value="KAA9327422.1"/>
    <property type="molecule type" value="Genomic_DNA"/>
</dbReference>
<comment type="caution">
    <text evidence="7">The sequence shown here is derived from an EMBL/GenBank/DDBJ whole genome shotgun (WGS) entry which is preliminary data.</text>
</comment>
<evidence type="ECO:0000256" key="4">
    <source>
        <dbReference type="ARBA" id="ARBA00022801"/>
    </source>
</evidence>
<comment type="similarity">
    <text evidence="1">Belongs to the peptidase C40 family.</text>
</comment>
<gene>
    <name evidence="7" type="ORF">F0P94_16030</name>
</gene>
<keyword evidence="8" id="KW-1185">Reference proteome</keyword>
<dbReference type="GO" id="GO:0008234">
    <property type="term" value="F:cysteine-type peptidase activity"/>
    <property type="evidence" value="ECO:0007669"/>
    <property type="project" value="UniProtKB-KW"/>
</dbReference>
<dbReference type="Pfam" id="PF00877">
    <property type="entry name" value="NLPC_P60"/>
    <property type="match status" value="1"/>
</dbReference>
<accession>A0A5N1IL64</accession>
<dbReference type="SUPFAM" id="SSF54001">
    <property type="entry name" value="Cysteine proteinases"/>
    <property type="match status" value="1"/>
</dbReference>
<sequence length="210" mass="23832">MGLRALIKKYPLFLVIALLAFASCRSFHLKSEGPVSSDDVEQQQLAREFKKLEKKAARQAKKDIWRTEKRKSKIAKNRSNPKIDKVISVARSYRGTPYKFGGTTRIGIDCSGLLCQSFNAIDYKLPRNSTEQSYVGPTVREKDLQKGDLVFFSASRGSNQITHVGLVTEVRKPQEEVMFIHSSTRLGVIEDNLYGGYWRNLYIKAVRPSL</sequence>
<keyword evidence="5" id="KW-0788">Thiol protease</keyword>
<dbReference type="PROSITE" id="PS51935">
    <property type="entry name" value="NLPC_P60"/>
    <property type="match status" value="1"/>
</dbReference>
<dbReference type="RefSeq" id="WP_150904926.1">
    <property type="nucleotide sequence ID" value="NZ_VTWT01000009.1"/>
</dbReference>
<dbReference type="Gene3D" id="3.90.1720.10">
    <property type="entry name" value="endopeptidase domain like (from Nostoc punctiforme)"/>
    <property type="match status" value="1"/>
</dbReference>
<dbReference type="InterPro" id="IPR052062">
    <property type="entry name" value="Murein_DD/LD_carboxypeptidase"/>
</dbReference>
<dbReference type="InterPro" id="IPR000064">
    <property type="entry name" value="NLP_P60_dom"/>
</dbReference>
<keyword evidence="4" id="KW-0378">Hydrolase</keyword>
<dbReference type="Proteomes" id="UP000326570">
    <property type="component" value="Unassembled WGS sequence"/>
</dbReference>
<evidence type="ECO:0000313" key="8">
    <source>
        <dbReference type="Proteomes" id="UP000326570"/>
    </source>
</evidence>
<feature type="domain" description="NlpC/P60" evidence="6">
    <location>
        <begin position="80"/>
        <end position="209"/>
    </location>
</feature>
<organism evidence="7 8">
    <name type="scientific">Adhaeribacter soli</name>
    <dbReference type="NCBI Taxonomy" id="2607655"/>
    <lineage>
        <taxon>Bacteria</taxon>
        <taxon>Pseudomonadati</taxon>
        <taxon>Bacteroidota</taxon>
        <taxon>Cytophagia</taxon>
        <taxon>Cytophagales</taxon>
        <taxon>Hymenobacteraceae</taxon>
        <taxon>Adhaeribacter</taxon>
    </lineage>
</organism>
<dbReference type="AlphaFoldDB" id="A0A5N1IL64"/>
<evidence type="ECO:0000259" key="6">
    <source>
        <dbReference type="PROSITE" id="PS51935"/>
    </source>
</evidence>
<keyword evidence="3" id="KW-0732">Signal</keyword>
<evidence type="ECO:0000313" key="7">
    <source>
        <dbReference type="EMBL" id="KAA9327422.1"/>
    </source>
</evidence>
<proteinExistence type="inferred from homology"/>
<dbReference type="GO" id="GO:0006508">
    <property type="term" value="P:proteolysis"/>
    <property type="evidence" value="ECO:0007669"/>
    <property type="project" value="UniProtKB-KW"/>
</dbReference>
<keyword evidence="2" id="KW-0645">Protease</keyword>
<evidence type="ECO:0000256" key="1">
    <source>
        <dbReference type="ARBA" id="ARBA00007074"/>
    </source>
</evidence>
<dbReference type="PANTHER" id="PTHR47360:SF1">
    <property type="entry name" value="ENDOPEPTIDASE NLPC-RELATED"/>
    <property type="match status" value="1"/>
</dbReference>
<reference evidence="7 8" key="1">
    <citation type="submission" date="2019-09" db="EMBL/GenBank/DDBJ databases">
        <title>Genome sequence of Adhaeribacter sp. M2.</title>
        <authorList>
            <person name="Srinivasan S."/>
        </authorList>
    </citation>
    <scope>NUCLEOTIDE SEQUENCE [LARGE SCALE GENOMIC DNA]</scope>
    <source>
        <strain evidence="7 8">M2</strain>
    </source>
</reference>
<name>A0A5N1IL64_9BACT</name>